<name>A0AC34G3R6_9BILA</name>
<evidence type="ECO:0000313" key="2">
    <source>
        <dbReference type="WBParaSite" id="ES5_v2.g24204.t1"/>
    </source>
</evidence>
<proteinExistence type="predicted"/>
<evidence type="ECO:0000313" key="1">
    <source>
        <dbReference type="Proteomes" id="UP000887579"/>
    </source>
</evidence>
<reference evidence="2" key="1">
    <citation type="submission" date="2022-11" db="UniProtKB">
        <authorList>
            <consortium name="WormBaseParasite"/>
        </authorList>
    </citation>
    <scope>IDENTIFICATION</scope>
</reference>
<protein>
    <submittedName>
        <fullName evidence="2">Uncharacterized protein</fullName>
    </submittedName>
</protein>
<accession>A0AC34G3R6</accession>
<dbReference type="WBParaSite" id="ES5_v2.g24204.t1">
    <property type="protein sequence ID" value="ES5_v2.g24204.t1"/>
    <property type="gene ID" value="ES5_v2.g24204"/>
</dbReference>
<dbReference type="Proteomes" id="UP000887579">
    <property type="component" value="Unplaced"/>
</dbReference>
<sequence>MLQVRQQNFSHASVPHASASYSFIPTANLYGSSSASVQDYAKQRQQPPIMLDNRFSACGIAGPPSGQQQLLEASVHAYSAQELNYTQQQQPMQTYNNGAYSAHQPFDRHSSIPQQRSYGSTPVQEYSAQWAEYYQQMDIYQQAMEEQRKNQ</sequence>
<organism evidence="1 2">
    <name type="scientific">Panagrolaimus sp. ES5</name>
    <dbReference type="NCBI Taxonomy" id="591445"/>
    <lineage>
        <taxon>Eukaryota</taxon>
        <taxon>Metazoa</taxon>
        <taxon>Ecdysozoa</taxon>
        <taxon>Nematoda</taxon>
        <taxon>Chromadorea</taxon>
        <taxon>Rhabditida</taxon>
        <taxon>Tylenchina</taxon>
        <taxon>Panagrolaimomorpha</taxon>
        <taxon>Panagrolaimoidea</taxon>
        <taxon>Panagrolaimidae</taxon>
        <taxon>Panagrolaimus</taxon>
    </lineage>
</organism>